<evidence type="ECO:0000313" key="2">
    <source>
        <dbReference type="Proteomes" id="UP000710440"/>
    </source>
</evidence>
<dbReference type="AlphaFoldDB" id="A0A9P3C741"/>
<name>A0A9P3C741_ASPVI</name>
<comment type="caution">
    <text evidence="1">The sequence shown here is derived from an EMBL/GenBank/DDBJ whole genome shotgun (WGS) entry which is preliminary data.</text>
</comment>
<dbReference type="Proteomes" id="UP000710440">
    <property type="component" value="Unassembled WGS sequence"/>
</dbReference>
<organism evidence="1 2">
    <name type="scientific">Aspergillus viridinutans</name>
    <dbReference type="NCBI Taxonomy" id="75553"/>
    <lineage>
        <taxon>Eukaryota</taxon>
        <taxon>Fungi</taxon>
        <taxon>Dikarya</taxon>
        <taxon>Ascomycota</taxon>
        <taxon>Pezizomycotina</taxon>
        <taxon>Eurotiomycetes</taxon>
        <taxon>Eurotiomycetidae</taxon>
        <taxon>Eurotiales</taxon>
        <taxon>Aspergillaceae</taxon>
        <taxon>Aspergillus</taxon>
        <taxon>Aspergillus subgen. Fumigati</taxon>
    </lineage>
</organism>
<keyword evidence="2" id="KW-1185">Reference proteome</keyword>
<dbReference type="GeneID" id="66929981"/>
<dbReference type="EMBL" id="BOPL01000010">
    <property type="protein sequence ID" value="GIK06351.1"/>
    <property type="molecule type" value="Genomic_DNA"/>
</dbReference>
<dbReference type="OrthoDB" id="76567at2759"/>
<reference evidence="1 2" key="1">
    <citation type="submission" date="2021-02" db="EMBL/GenBank/DDBJ databases">
        <title>Pan-genome distribution and transcriptional activeness of fungal secondary metabolism genes in Aspergillus section Fumigati.</title>
        <authorList>
            <person name="Takahashi H."/>
            <person name="Umemura M."/>
            <person name="Ninomiya A."/>
            <person name="Kusuya Y."/>
            <person name="Urayama S."/>
            <person name="Shimizu M."/>
            <person name="Watanabe A."/>
            <person name="Kamei K."/>
            <person name="Yaguchi T."/>
            <person name="Hagiwara D."/>
        </authorList>
    </citation>
    <scope>NUCLEOTIDE SEQUENCE [LARGE SCALE GENOMIC DNA]</scope>
    <source>
        <strain evidence="1 2">IFM 47045</strain>
    </source>
</reference>
<dbReference type="RefSeq" id="XP_043129537.1">
    <property type="nucleotide sequence ID" value="XM_043273602.1"/>
</dbReference>
<protein>
    <submittedName>
        <fullName evidence="1">Uncharacterized protein</fullName>
    </submittedName>
</protein>
<proteinExistence type="predicted"/>
<gene>
    <name evidence="1" type="ORF">Aspvir_001999</name>
</gene>
<accession>A0A9P3C741</accession>
<sequence length="272" mass="30769">MATPFDFSSKFLSELPPNTPELVAPDIKTIKSALRRQLDQTPDIDFIILSSVSPDAISRLIDDPRAGGDPKPLRMFYNADVRKLIINRPKLPLEVATGYFADFIGYRRLKMDLRRELIPTGSATMEDGPYAKEPNASYVVGQTLQLRRKWPSYVIETGFEDMLGRLRLHKEWWFGQSDGQVRGVLIVGVGRTARRIVIENWVQRRGAPIKEQEVSISGDEEGAVVVAGDALRIKFEDLFLRPASGDTEEDLVFPREGLEELAVVVWSYFPFE</sequence>
<evidence type="ECO:0000313" key="1">
    <source>
        <dbReference type="EMBL" id="GIK06351.1"/>
    </source>
</evidence>